<evidence type="ECO:0000259" key="3">
    <source>
        <dbReference type="PROSITE" id="PS50405"/>
    </source>
</evidence>
<dbReference type="Gene3D" id="3.40.30.10">
    <property type="entry name" value="Glutaredoxin"/>
    <property type="match status" value="1"/>
</dbReference>
<evidence type="ECO:0000313" key="5">
    <source>
        <dbReference type="Proteomes" id="UP001497453"/>
    </source>
</evidence>
<keyword evidence="5" id="KW-1185">Reference proteome</keyword>
<protein>
    <recommendedName>
        <fullName evidence="6">Glutathione S-transferase</fullName>
    </recommendedName>
</protein>
<sequence length="332" mass="37503">MHPFLRFPLAPSLLCHQLTSNRSSQFLQTSFITSPKTRSAGTTSKGIGKTKDMSSSEPATKKQKTQEYVLYYWPGIPGRGEYVRLAFERSGTPYTEFNDGSKLLGILTNPKKVGHPTHFAPPALKLPSGRFISQTPAILNYLAPRLGLAGEKWVKISEKQKEGEKVEVGSEEYEGAEEERSTVNQLVLTALDLCNETHDVHHPVATEDYYEDQKDVSLRRAVSYRKNRLPKFLAHFERVLDCNPENKNGNTYLVGSRTTNADLVLFHVVSGVEFAFPIRVAALRKSGKYDKVFALKERIENEGGIKEYIESGRRQPFSMGLFRHYEELDAEE</sequence>
<dbReference type="InterPro" id="IPR004045">
    <property type="entry name" value="Glutathione_S-Trfase_N"/>
</dbReference>
<dbReference type="InterPro" id="IPR050213">
    <property type="entry name" value="GST_superfamily"/>
</dbReference>
<dbReference type="Gene3D" id="1.20.1050.10">
    <property type="match status" value="1"/>
</dbReference>
<dbReference type="Proteomes" id="UP001497453">
    <property type="component" value="Chromosome 11"/>
</dbReference>
<proteinExistence type="predicted"/>
<dbReference type="InterPro" id="IPR010987">
    <property type="entry name" value="Glutathione-S-Trfase_C-like"/>
</dbReference>
<organism evidence="4 5">
    <name type="scientific">Somion occarium</name>
    <dbReference type="NCBI Taxonomy" id="3059160"/>
    <lineage>
        <taxon>Eukaryota</taxon>
        <taxon>Fungi</taxon>
        <taxon>Dikarya</taxon>
        <taxon>Basidiomycota</taxon>
        <taxon>Agaricomycotina</taxon>
        <taxon>Agaricomycetes</taxon>
        <taxon>Polyporales</taxon>
        <taxon>Cerrenaceae</taxon>
        <taxon>Somion</taxon>
    </lineage>
</organism>
<accession>A0ABP1CU41</accession>
<name>A0ABP1CU41_9APHY</name>
<dbReference type="Pfam" id="PF14497">
    <property type="entry name" value="GST_C_3"/>
    <property type="match status" value="1"/>
</dbReference>
<reference evidence="5" key="1">
    <citation type="submission" date="2024-04" db="EMBL/GenBank/DDBJ databases">
        <authorList>
            <person name="Shaw F."/>
            <person name="Minotto A."/>
        </authorList>
    </citation>
    <scope>NUCLEOTIDE SEQUENCE [LARGE SCALE GENOMIC DNA]</scope>
</reference>
<feature type="domain" description="GST C-terminal" evidence="3">
    <location>
        <begin position="176"/>
        <end position="317"/>
    </location>
</feature>
<dbReference type="EMBL" id="OZ037954">
    <property type="protein sequence ID" value="CAL1699191.1"/>
    <property type="molecule type" value="Genomic_DNA"/>
</dbReference>
<dbReference type="InterPro" id="IPR036282">
    <property type="entry name" value="Glutathione-S-Trfase_C_sf"/>
</dbReference>
<evidence type="ECO:0000256" key="1">
    <source>
        <dbReference type="SAM" id="MobiDB-lite"/>
    </source>
</evidence>
<gene>
    <name evidence="4" type="ORF">GFSPODELE1_LOCUS2549</name>
</gene>
<evidence type="ECO:0000313" key="4">
    <source>
        <dbReference type="EMBL" id="CAL1699191.1"/>
    </source>
</evidence>
<dbReference type="CDD" id="cd03192">
    <property type="entry name" value="GST_C_Sigma_like"/>
    <property type="match status" value="1"/>
</dbReference>
<dbReference type="InterPro" id="IPR004046">
    <property type="entry name" value="GST_C"/>
</dbReference>
<dbReference type="InterPro" id="IPR036249">
    <property type="entry name" value="Thioredoxin-like_sf"/>
</dbReference>
<evidence type="ECO:0000259" key="2">
    <source>
        <dbReference type="PROSITE" id="PS50404"/>
    </source>
</evidence>
<feature type="domain" description="GST N-terminal" evidence="2">
    <location>
        <begin position="66"/>
        <end position="150"/>
    </location>
</feature>
<dbReference type="SUPFAM" id="SSF52833">
    <property type="entry name" value="Thioredoxin-like"/>
    <property type="match status" value="1"/>
</dbReference>
<dbReference type="PROSITE" id="PS50404">
    <property type="entry name" value="GST_NTER"/>
    <property type="match status" value="1"/>
</dbReference>
<dbReference type="PANTHER" id="PTHR11571">
    <property type="entry name" value="GLUTATHIONE S-TRANSFERASE"/>
    <property type="match status" value="1"/>
</dbReference>
<dbReference type="SUPFAM" id="SSF47616">
    <property type="entry name" value="GST C-terminal domain-like"/>
    <property type="match status" value="1"/>
</dbReference>
<feature type="compositionally biased region" description="Polar residues" evidence="1">
    <location>
        <begin position="35"/>
        <end position="45"/>
    </location>
</feature>
<evidence type="ECO:0008006" key="6">
    <source>
        <dbReference type="Google" id="ProtNLM"/>
    </source>
</evidence>
<dbReference type="PANTHER" id="PTHR11571:SF263">
    <property type="entry name" value="GLUTATHIONE S-TRANSFERASE"/>
    <property type="match status" value="1"/>
</dbReference>
<dbReference type="PROSITE" id="PS50405">
    <property type="entry name" value="GST_CTER"/>
    <property type="match status" value="1"/>
</dbReference>
<feature type="region of interest" description="Disordered" evidence="1">
    <location>
        <begin position="35"/>
        <end position="61"/>
    </location>
</feature>